<feature type="compositionally biased region" description="Basic and acidic residues" evidence="2">
    <location>
        <begin position="415"/>
        <end position="430"/>
    </location>
</feature>
<dbReference type="Gene3D" id="1.10.418.10">
    <property type="entry name" value="Calponin-like domain"/>
    <property type="match status" value="2"/>
</dbReference>
<name>A0ABR2H1G9_9EUKA</name>
<evidence type="ECO:0000256" key="1">
    <source>
        <dbReference type="ARBA" id="ARBA00022737"/>
    </source>
</evidence>
<feature type="domain" description="Calponin-homology (CH)" evidence="3">
    <location>
        <begin position="13"/>
        <end position="120"/>
    </location>
</feature>
<gene>
    <name evidence="4" type="ORF">M9Y10_030982</name>
</gene>
<dbReference type="Proteomes" id="UP001470230">
    <property type="component" value="Unassembled WGS sequence"/>
</dbReference>
<feature type="compositionally biased region" description="Basic and acidic residues" evidence="2">
    <location>
        <begin position="451"/>
        <end position="508"/>
    </location>
</feature>
<dbReference type="InterPro" id="IPR044801">
    <property type="entry name" value="Filamin"/>
</dbReference>
<dbReference type="InterPro" id="IPR001715">
    <property type="entry name" value="CH_dom"/>
</dbReference>
<feature type="compositionally biased region" description="Basic residues" evidence="2">
    <location>
        <begin position="317"/>
        <end position="327"/>
    </location>
</feature>
<feature type="compositionally biased region" description="Basic and acidic residues" evidence="2">
    <location>
        <begin position="517"/>
        <end position="526"/>
    </location>
</feature>
<evidence type="ECO:0000256" key="2">
    <source>
        <dbReference type="SAM" id="MobiDB-lite"/>
    </source>
</evidence>
<feature type="domain" description="Calponin-homology (CH)" evidence="3">
    <location>
        <begin position="137"/>
        <end position="236"/>
    </location>
</feature>
<reference evidence="4 5" key="1">
    <citation type="submission" date="2024-04" db="EMBL/GenBank/DDBJ databases">
        <title>Tritrichomonas musculus Genome.</title>
        <authorList>
            <person name="Alves-Ferreira E."/>
            <person name="Grigg M."/>
            <person name="Lorenzi H."/>
            <person name="Galac M."/>
        </authorList>
    </citation>
    <scope>NUCLEOTIDE SEQUENCE [LARGE SCALE GENOMIC DNA]</scope>
    <source>
        <strain evidence="4 5">EAF2021</strain>
    </source>
</reference>
<dbReference type="PROSITE" id="PS50021">
    <property type="entry name" value="CH"/>
    <property type="match status" value="2"/>
</dbReference>
<comment type="caution">
    <text evidence="4">The sequence shown here is derived from an EMBL/GenBank/DDBJ whole genome shotgun (WGS) entry which is preliminary data.</text>
</comment>
<evidence type="ECO:0000313" key="4">
    <source>
        <dbReference type="EMBL" id="KAK8840049.1"/>
    </source>
</evidence>
<organism evidence="4 5">
    <name type="scientific">Tritrichomonas musculus</name>
    <dbReference type="NCBI Taxonomy" id="1915356"/>
    <lineage>
        <taxon>Eukaryota</taxon>
        <taxon>Metamonada</taxon>
        <taxon>Parabasalia</taxon>
        <taxon>Tritrichomonadida</taxon>
        <taxon>Tritrichomonadidae</taxon>
        <taxon>Tritrichomonas</taxon>
    </lineage>
</organism>
<proteinExistence type="predicted"/>
<evidence type="ECO:0000259" key="3">
    <source>
        <dbReference type="PROSITE" id="PS50021"/>
    </source>
</evidence>
<feature type="compositionally biased region" description="Basic and acidic residues" evidence="2">
    <location>
        <begin position="335"/>
        <end position="373"/>
    </location>
</feature>
<protein>
    <recommendedName>
        <fullName evidence="3">Calponin-homology (CH) domain-containing protein</fullName>
    </recommendedName>
</protein>
<dbReference type="InterPro" id="IPR036872">
    <property type="entry name" value="CH_dom_sf"/>
</dbReference>
<dbReference type="PANTHER" id="PTHR38537:SF8">
    <property type="entry name" value="FILAMIN-A"/>
    <property type="match status" value="1"/>
</dbReference>
<dbReference type="SUPFAM" id="SSF47576">
    <property type="entry name" value="Calponin-homology domain, CH-domain"/>
    <property type="match status" value="1"/>
</dbReference>
<dbReference type="PANTHER" id="PTHR38537">
    <property type="entry name" value="JITTERBUG, ISOFORM N"/>
    <property type="match status" value="1"/>
</dbReference>
<accession>A0ABR2H1G9</accession>
<dbReference type="SMART" id="SM00033">
    <property type="entry name" value="CH"/>
    <property type="match status" value="2"/>
</dbReference>
<sequence>MNSIKKVDGDCTPLQARVFTRWVSTELKGVPNSNFTDITKDLSNGVALIELAQVLTNKKAPSNWEHQPTTNVQNVKNCKLAFKMFRNDGFKAIGITSKDISENNEKKIIDLVWQLINHYSIENSFGDLNNKINVSEANIKNQLLSWAIKRTQNYKRVFAFKPYDLAMCALLDSYYPSKINYYVLDLKDHQKNFKLSMDVMNELGIPCIIYPDDISKNANQVDRKILLAQLAFLRMELEVKPHLKEKRRANSRIQRKFDSTLVKHDTPAKIAQRKANKKLEAEQDRLLRSQILSQRVKSGLAAMKVRPTMLTSQQLKTKSKIPAKKGHGQISIEKQVAKDFEEDKEEYNKRKEEEKAEQIKEEKAEEPVEKEIAEDFNENQESYNERKQEDAERPKELTEEQKQVENEIVEDFNEDKEVYNERKQEEKVDQIKTEKIEEPIEAEIAKDFNKNKEAYKERRQEEKEVKEKSHHLTIEKQDIEEQIDEEFRINEEEYEERKKENEAEAERFEAEEDQSDGIEHKIDRRPQFINVV</sequence>
<dbReference type="EMBL" id="JAPFFF010000048">
    <property type="protein sequence ID" value="KAK8840049.1"/>
    <property type="molecule type" value="Genomic_DNA"/>
</dbReference>
<dbReference type="Pfam" id="PF00307">
    <property type="entry name" value="CH"/>
    <property type="match status" value="1"/>
</dbReference>
<feature type="compositionally biased region" description="Basic and acidic residues" evidence="2">
    <location>
        <begin position="383"/>
        <end position="405"/>
    </location>
</feature>
<feature type="region of interest" description="Disordered" evidence="2">
    <location>
        <begin position="451"/>
        <end position="532"/>
    </location>
</feature>
<keyword evidence="1" id="KW-0677">Repeat</keyword>
<feature type="region of interest" description="Disordered" evidence="2">
    <location>
        <begin position="311"/>
        <end position="430"/>
    </location>
</feature>
<evidence type="ECO:0000313" key="5">
    <source>
        <dbReference type="Proteomes" id="UP001470230"/>
    </source>
</evidence>
<keyword evidence="5" id="KW-1185">Reference proteome</keyword>